<feature type="domain" description="Peptidoglycan binding-like" evidence="1">
    <location>
        <begin position="277"/>
        <end position="332"/>
    </location>
</feature>
<dbReference type="GO" id="GO:0016787">
    <property type="term" value="F:hydrolase activity"/>
    <property type="evidence" value="ECO:0007669"/>
    <property type="project" value="UniProtKB-KW"/>
</dbReference>
<sequence length="334" mass="35735">MTTAAKVIAEARADLGMRENPAGSNLVPITREFGKIPGYPGGGYGYPWCAAATSIWCKAAGLKAGTDYPHTPSTLAQYDWAKTNKRWYSTPKVGDLVLYSSNGTRAGIYHVELVEKVSTSSITTIGGNTSGSAGDGIEGNGDGCYRKTITRGNARIIGYVRPRYADASEAPEKPWDGKSYPGHLVRRGDRGAEVKAVQNMLNAFDWKLDVDADFGPSTEHAVQVFQSNHKLMPDGVVGPDTWKALAAGPLKKEPAKAPAKPPAKAPEPRTLKLKDVGDDVKAAKAKLIAAGYTYITPGTYFDAPTQVAVMDLQARRQLDLTGQIGPQTRKALSL</sequence>
<dbReference type="SUPFAM" id="SSF47090">
    <property type="entry name" value="PGBD-like"/>
    <property type="match status" value="2"/>
</dbReference>
<dbReference type="RefSeq" id="WP_184883044.1">
    <property type="nucleotide sequence ID" value="NZ_BOOV01000005.1"/>
</dbReference>
<proteinExistence type="predicted"/>
<feature type="domain" description="Peptidoglycan binding-like" evidence="1">
    <location>
        <begin position="190"/>
        <end position="245"/>
    </location>
</feature>
<dbReference type="Gene3D" id="1.10.101.10">
    <property type="entry name" value="PGBD-like superfamily/PGBD"/>
    <property type="match status" value="2"/>
</dbReference>
<evidence type="ECO:0000313" key="3">
    <source>
        <dbReference type="EMBL" id="MBB4702938.1"/>
    </source>
</evidence>
<gene>
    <name evidence="3" type="ORF">BJ982_004482</name>
</gene>
<accession>A0A7W7G9K8</accession>
<dbReference type="Proteomes" id="UP000542210">
    <property type="component" value="Unassembled WGS sequence"/>
</dbReference>
<dbReference type="InterPro" id="IPR007921">
    <property type="entry name" value="CHAP_dom"/>
</dbReference>
<dbReference type="InterPro" id="IPR038765">
    <property type="entry name" value="Papain-like_cys_pep_sf"/>
</dbReference>
<name>A0A7W7G9K8_9ACTN</name>
<reference evidence="3 4" key="1">
    <citation type="submission" date="2020-08" db="EMBL/GenBank/DDBJ databases">
        <title>Sequencing the genomes of 1000 actinobacteria strains.</title>
        <authorList>
            <person name="Klenk H.-P."/>
        </authorList>
    </citation>
    <scope>NUCLEOTIDE SEQUENCE [LARGE SCALE GENOMIC DNA]</scope>
    <source>
        <strain evidence="3 4">DSM 45784</strain>
    </source>
</reference>
<feature type="domain" description="Peptidase C51" evidence="2">
    <location>
        <begin position="43"/>
        <end position="128"/>
    </location>
</feature>
<dbReference type="Pfam" id="PF05257">
    <property type="entry name" value="CHAP"/>
    <property type="match status" value="1"/>
</dbReference>
<evidence type="ECO:0000313" key="4">
    <source>
        <dbReference type="Proteomes" id="UP000542210"/>
    </source>
</evidence>
<dbReference type="Pfam" id="PF01471">
    <property type="entry name" value="PG_binding_1"/>
    <property type="match status" value="2"/>
</dbReference>
<dbReference type="InterPro" id="IPR036366">
    <property type="entry name" value="PGBDSf"/>
</dbReference>
<dbReference type="EMBL" id="JACHND010000001">
    <property type="protein sequence ID" value="MBB4702938.1"/>
    <property type="molecule type" value="Genomic_DNA"/>
</dbReference>
<organism evidence="3 4">
    <name type="scientific">Sphaerisporangium siamense</name>
    <dbReference type="NCBI Taxonomy" id="795645"/>
    <lineage>
        <taxon>Bacteria</taxon>
        <taxon>Bacillati</taxon>
        <taxon>Actinomycetota</taxon>
        <taxon>Actinomycetes</taxon>
        <taxon>Streptosporangiales</taxon>
        <taxon>Streptosporangiaceae</taxon>
        <taxon>Sphaerisporangium</taxon>
    </lineage>
</organism>
<dbReference type="InterPro" id="IPR002477">
    <property type="entry name" value="Peptidoglycan-bd-like"/>
</dbReference>
<evidence type="ECO:0000259" key="1">
    <source>
        <dbReference type="Pfam" id="PF01471"/>
    </source>
</evidence>
<dbReference type="AlphaFoldDB" id="A0A7W7G9K8"/>
<dbReference type="SUPFAM" id="SSF54001">
    <property type="entry name" value="Cysteine proteinases"/>
    <property type="match status" value="1"/>
</dbReference>
<comment type="caution">
    <text evidence="3">The sequence shown here is derived from an EMBL/GenBank/DDBJ whole genome shotgun (WGS) entry which is preliminary data.</text>
</comment>
<keyword evidence="4" id="KW-1185">Reference proteome</keyword>
<protein>
    <submittedName>
        <fullName evidence="3">Peptidoglycan hydrolase-like protein with peptidoglycan-binding domain</fullName>
    </submittedName>
</protein>
<evidence type="ECO:0000259" key="2">
    <source>
        <dbReference type="Pfam" id="PF05257"/>
    </source>
</evidence>
<keyword evidence="3" id="KW-0378">Hydrolase</keyword>
<dbReference type="InterPro" id="IPR036365">
    <property type="entry name" value="PGBD-like_sf"/>
</dbReference>